<evidence type="ECO:0000256" key="5">
    <source>
        <dbReference type="ARBA" id="ARBA00023136"/>
    </source>
</evidence>
<dbReference type="AlphaFoldDB" id="A0A8J6CTX1"/>
<proteinExistence type="inferred from homology"/>
<evidence type="ECO:0000256" key="2">
    <source>
        <dbReference type="ARBA" id="ARBA00006840"/>
    </source>
</evidence>
<dbReference type="PANTHER" id="PTHR32191">
    <property type="entry name" value="TETRASPANIN-8-RELATED"/>
    <property type="match status" value="1"/>
</dbReference>
<evidence type="ECO:0000256" key="3">
    <source>
        <dbReference type="ARBA" id="ARBA00022692"/>
    </source>
</evidence>
<evidence type="ECO:0000256" key="4">
    <source>
        <dbReference type="ARBA" id="ARBA00022989"/>
    </source>
</evidence>
<dbReference type="GO" id="GO:0009734">
    <property type="term" value="P:auxin-activated signaling pathway"/>
    <property type="evidence" value="ECO:0007669"/>
    <property type="project" value="InterPro"/>
</dbReference>
<evidence type="ECO:0000256" key="6">
    <source>
        <dbReference type="SAM" id="MobiDB-lite"/>
    </source>
</evidence>
<dbReference type="OrthoDB" id="761290at2759"/>
<feature type="transmembrane region" description="Helical" evidence="7">
    <location>
        <begin position="84"/>
        <end position="109"/>
    </location>
</feature>
<feature type="region of interest" description="Disordered" evidence="6">
    <location>
        <begin position="1"/>
        <end position="36"/>
    </location>
</feature>
<comment type="subcellular location">
    <subcellularLocation>
        <location evidence="1">Membrane</location>
        <topology evidence="1">Multi-pass membrane protein</topology>
    </subcellularLocation>
</comment>
<evidence type="ECO:0000256" key="7">
    <source>
        <dbReference type="SAM" id="Phobius"/>
    </source>
</evidence>
<accession>A0A8J6CTX1</accession>
<name>A0A8J6CTX1_9ROSI</name>
<feature type="transmembrane region" description="Helical" evidence="7">
    <location>
        <begin position="268"/>
        <end position="292"/>
    </location>
</feature>
<dbReference type="InterPro" id="IPR044991">
    <property type="entry name" value="TET_plant"/>
</dbReference>
<feature type="transmembrane region" description="Helical" evidence="7">
    <location>
        <begin position="115"/>
        <end position="136"/>
    </location>
</feature>
<gene>
    <name evidence="8" type="ORF">CXB51_020885</name>
</gene>
<evidence type="ECO:0008006" key="10">
    <source>
        <dbReference type="Google" id="ProtNLM"/>
    </source>
</evidence>
<keyword evidence="9" id="KW-1185">Reference proteome</keyword>
<organism evidence="8 9">
    <name type="scientific">Gossypium anomalum</name>
    <dbReference type="NCBI Taxonomy" id="47600"/>
    <lineage>
        <taxon>Eukaryota</taxon>
        <taxon>Viridiplantae</taxon>
        <taxon>Streptophyta</taxon>
        <taxon>Embryophyta</taxon>
        <taxon>Tracheophyta</taxon>
        <taxon>Spermatophyta</taxon>
        <taxon>Magnoliopsida</taxon>
        <taxon>eudicotyledons</taxon>
        <taxon>Gunneridae</taxon>
        <taxon>Pentapetalae</taxon>
        <taxon>rosids</taxon>
        <taxon>malvids</taxon>
        <taxon>Malvales</taxon>
        <taxon>Malvaceae</taxon>
        <taxon>Malvoideae</taxon>
        <taxon>Gossypium</taxon>
    </lineage>
</organism>
<feature type="transmembrane region" description="Helical" evidence="7">
    <location>
        <begin position="48"/>
        <end position="72"/>
    </location>
</feature>
<comment type="similarity">
    <text evidence="2">Belongs to the tetraspanin (TM4SF) family.</text>
</comment>
<dbReference type="EMBL" id="JAHUZN010000008">
    <property type="protein sequence ID" value="KAG8487297.1"/>
    <property type="molecule type" value="Genomic_DNA"/>
</dbReference>
<dbReference type="Proteomes" id="UP000701853">
    <property type="component" value="Chromosome 8"/>
</dbReference>
<dbReference type="GO" id="GO:0016020">
    <property type="term" value="C:membrane"/>
    <property type="evidence" value="ECO:0007669"/>
    <property type="project" value="UniProtKB-SubCell"/>
</dbReference>
<dbReference type="InterPro" id="IPR018499">
    <property type="entry name" value="Tetraspanin/Peripherin"/>
</dbReference>
<keyword evidence="5 7" id="KW-0472">Membrane</keyword>
<sequence>MADEPNNTPPPPPPAETEPTPDPENNTQTKQDKGSKKNMFKDLKVKHVTGILSLVSFVFSLPILASVTWLLYMKSYDCEWLFKLPRLQIGISVGLILVFLVCNGALLFLRARWPMVAIIVVTVPLTLMFTVGLALLGSNSLESRRVPATPLWFKMKVDDDGLWNNLKGCIYDVHVCQDLAASSMPLKPSDFNKKKLSYVESGCCTPPEECHMRYVNATFWEKYDTPETNPSVNADCNAWKNDRDVLCYDCQSCKQGYVKALKSKWSKLGVFLVSVAVFLIACHMALFLATMWEIHCT</sequence>
<keyword evidence="4 7" id="KW-1133">Transmembrane helix</keyword>
<comment type="caution">
    <text evidence="8">The sequence shown here is derived from an EMBL/GenBank/DDBJ whole genome shotgun (WGS) entry which is preliminary data.</text>
</comment>
<evidence type="ECO:0000313" key="8">
    <source>
        <dbReference type="EMBL" id="KAG8487297.1"/>
    </source>
</evidence>
<keyword evidence="3 7" id="KW-0812">Transmembrane</keyword>
<dbReference type="Pfam" id="PF00335">
    <property type="entry name" value="Tetraspanin"/>
    <property type="match status" value="1"/>
</dbReference>
<evidence type="ECO:0000256" key="1">
    <source>
        <dbReference type="ARBA" id="ARBA00004141"/>
    </source>
</evidence>
<evidence type="ECO:0000313" key="9">
    <source>
        <dbReference type="Proteomes" id="UP000701853"/>
    </source>
</evidence>
<protein>
    <recommendedName>
        <fullName evidence="10">Tetraspanin-15</fullName>
    </recommendedName>
</protein>
<feature type="compositionally biased region" description="Pro residues" evidence="6">
    <location>
        <begin position="7"/>
        <end position="22"/>
    </location>
</feature>
<reference evidence="8 9" key="1">
    <citation type="journal article" date="2021" name="bioRxiv">
        <title>The Gossypium anomalum genome as a resource for cotton improvement and evolutionary analysis of hybrid incompatibility.</title>
        <authorList>
            <person name="Grover C.E."/>
            <person name="Yuan D."/>
            <person name="Arick M.A."/>
            <person name="Miller E.R."/>
            <person name="Hu G."/>
            <person name="Peterson D.G."/>
            <person name="Wendel J.F."/>
            <person name="Udall J.A."/>
        </authorList>
    </citation>
    <scope>NUCLEOTIDE SEQUENCE [LARGE SCALE GENOMIC DNA]</scope>
    <source>
        <strain evidence="8">JFW-Udall</strain>
        <tissue evidence="8">Leaf</tissue>
    </source>
</reference>